<dbReference type="InterPro" id="IPR036322">
    <property type="entry name" value="WD40_repeat_dom_sf"/>
</dbReference>
<dbReference type="GO" id="GO:0030686">
    <property type="term" value="C:90S preribosome"/>
    <property type="evidence" value="ECO:0007669"/>
    <property type="project" value="InterPro"/>
</dbReference>
<dbReference type="STRING" id="1661398.A0A482VVE7"/>
<dbReference type="InterPro" id="IPR001680">
    <property type="entry name" value="WD40_rpt"/>
</dbReference>
<proteinExistence type="predicted"/>
<dbReference type="PROSITE" id="PS00678">
    <property type="entry name" value="WD_REPEATS_1"/>
    <property type="match status" value="1"/>
</dbReference>
<evidence type="ECO:0000256" key="1">
    <source>
        <dbReference type="ARBA" id="ARBA00022574"/>
    </source>
</evidence>
<evidence type="ECO:0000313" key="5">
    <source>
        <dbReference type="Proteomes" id="UP000292052"/>
    </source>
</evidence>
<dbReference type="GO" id="GO:0034455">
    <property type="term" value="C:t-UTP complex"/>
    <property type="evidence" value="ECO:0007669"/>
    <property type="project" value="TreeGrafter"/>
</dbReference>
<dbReference type="InterPro" id="IPR019775">
    <property type="entry name" value="WD40_repeat_CS"/>
</dbReference>
<sequence>MSNPKVHNVRFYKPKPKAVYCMALEPQENKLAISRSDASLEIWNLSNAPFIERRIASSTENFSIEGLAWCETRLFSVGLHGLLVEYDLYKLDVKSRAVVTGEAAFCLDINKNKTQIAVGTEQGYLNIFQITEDEVLFEKFLDKQEGRILCLKFDHSGEYIVSGSMDAIRIWSVKTNQALFKMIPGRSEQQKATIVWCLAVTKDFTIVSGDSRGILTIWDGKVGAQLESYQSHRADILSLCLSEDENSLYCAGIDPNILNYVRIKVKDEAYRWVRSIQRKIHEHDVRALVLNGHKLYSSGVDGYLACSYHPPKTLLKYPPILQNPCATVCTKSQYILLRYPKFIEIWSLGVSGGERDKHTGLFAVKSEPKKLVVVQKVVKTDEEERKEGIVCATMSHDGKLILYSTRLGVRLLKFVCDEDKPKLIPIEMLDKLGECPCVSAIFTSNHLLIIAPNSGGLQVFGFKNDTPFLIQKISAEMEDTITFLTASATAHYLVAGDVKGNIFVWTLKNNQYDFHFVAYSNSSIIEFDLKKRELTKFSRSLTKNLPKQWTLRSSIIRSITFDPRVDHIIILHDDDSVIVIDKNK</sequence>
<evidence type="ECO:0000256" key="3">
    <source>
        <dbReference type="PROSITE-ProRule" id="PRU00221"/>
    </source>
</evidence>
<dbReference type="PROSITE" id="PS50082">
    <property type="entry name" value="WD_REPEATS_2"/>
    <property type="match status" value="1"/>
</dbReference>
<keyword evidence="5" id="KW-1185">Reference proteome</keyword>
<dbReference type="PANTHER" id="PTHR44163:SF1">
    <property type="entry name" value="U3 SMALL NUCLEOLAR RNA-ASSOCIATED PROTEIN 4 HOMOLOG"/>
    <property type="match status" value="1"/>
</dbReference>
<dbReference type="Pfam" id="PF00400">
    <property type="entry name" value="WD40"/>
    <property type="match status" value="1"/>
</dbReference>
<dbReference type="SUPFAM" id="SSF51004">
    <property type="entry name" value="C-terminal (heme d1) domain of cytochrome cd1-nitrite reductase"/>
    <property type="match status" value="1"/>
</dbReference>
<dbReference type="InterPro" id="IPR011048">
    <property type="entry name" value="Haem_d1_sf"/>
</dbReference>
<dbReference type="EMBL" id="QDEB01059543">
    <property type="protein sequence ID" value="RZC36716.1"/>
    <property type="molecule type" value="Genomic_DNA"/>
</dbReference>
<dbReference type="SUPFAM" id="SSF50978">
    <property type="entry name" value="WD40 repeat-like"/>
    <property type="match status" value="1"/>
</dbReference>
<accession>A0A482VVE7</accession>
<organism evidence="4 5">
    <name type="scientific">Asbolus verrucosus</name>
    <name type="common">Desert ironclad beetle</name>
    <dbReference type="NCBI Taxonomy" id="1661398"/>
    <lineage>
        <taxon>Eukaryota</taxon>
        <taxon>Metazoa</taxon>
        <taxon>Ecdysozoa</taxon>
        <taxon>Arthropoda</taxon>
        <taxon>Hexapoda</taxon>
        <taxon>Insecta</taxon>
        <taxon>Pterygota</taxon>
        <taxon>Neoptera</taxon>
        <taxon>Endopterygota</taxon>
        <taxon>Coleoptera</taxon>
        <taxon>Polyphaga</taxon>
        <taxon>Cucujiformia</taxon>
        <taxon>Tenebrionidae</taxon>
        <taxon>Pimeliinae</taxon>
        <taxon>Asbolus</taxon>
    </lineage>
</organism>
<dbReference type="InterPro" id="IPR015943">
    <property type="entry name" value="WD40/YVTN_repeat-like_dom_sf"/>
</dbReference>
<dbReference type="SMART" id="SM00320">
    <property type="entry name" value="WD40"/>
    <property type="match status" value="7"/>
</dbReference>
<dbReference type="InterPro" id="IPR046351">
    <property type="entry name" value="UTP4"/>
</dbReference>
<protein>
    <submittedName>
        <fullName evidence="4">Cirhin</fullName>
    </submittedName>
</protein>
<dbReference type="GO" id="GO:0032040">
    <property type="term" value="C:small-subunit processome"/>
    <property type="evidence" value="ECO:0007669"/>
    <property type="project" value="TreeGrafter"/>
</dbReference>
<keyword evidence="1 3" id="KW-0853">WD repeat</keyword>
<comment type="caution">
    <text evidence="4">The sequence shown here is derived from an EMBL/GenBank/DDBJ whole genome shotgun (WGS) entry which is preliminary data.</text>
</comment>
<feature type="non-terminal residue" evidence="4">
    <location>
        <position position="584"/>
    </location>
</feature>
<dbReference type="PANTHER" id="PTHR44163">
    <property type="entry name" value="U3 SMALL NUCLEOLAR RNA-ASSOCIATED PROTEIN 4 HOMOLOG"/>
    <property type="match status" value="1"/>
</dbReference>
<dbReference type="Gene3D" id="2.130.10.10">
    <property type="entry name" value="YVTN repeat-like/Quinoprotein amine dehydrogenase"/>
    <property type="match status" value="3"/>
</dbReference>
<dbReference type="AlphaFoldDB" id="A0A482VVE7"/>
<feature type="repeat" description="WD" evidence="3">
    <location>
        <begin position="12"/>
        <end position="53"/>
    </location>
</feature>
<dbReference type="OrthoDB" id="8883818at2759"/>
<dbReference type="Proteomes" id="UP000292052">
    <property type="component" value="Unassembled WGS sequence"/>
</dbReference>
<gene>
    <name evidence="4" type="ORF">BDFB_010685</name>
</gene>
<reference evidence="4 5" key="1">
    <citation type="submission" date="2017-03" db="EMBL/GenBank/DDBJ databases">
        <title>Genome of the blue death feigning beetle - Asbolus verrucosus.</title>
        <authorList>
            <person name="Rider S.D."/>
        </authorList>
    </citation>
    <scope>NUCLEOTIDE SEQUENCE [LARGE SCALE GENOMIC DNA]</scope>
    <source>
        <strain evidence="4">Butters</strain>
        <tissue evidence="4">Head and leg muscle</tissue>
    </source>
</reference>
<dbReference type="GO" id="GO:0003723">
    <property type="term" value="F:RNA binding"/>
    <property type="evidence" value="ECO:0007669"/>
    <property type="project" value="TreeGrafter"/>
</dbReference>
<keyword evidence="2" id="KW-0677">Repeat</keyword>
<evidence type="ECO:0000256" key="2">
    <source>
        <dbReference type="ARBA" id="ARBA00022737"/>
    </source>
</evidence>
<name>A0A482VVE7_ASBVE</name>
<dbReference type="GO" id="GO:0000462">
    <property type="term" value="P:maturation of SSU-rRNA from tricistronic rRNA transcript (SSU-rRNA, 5.8S rRNA, LSU-rRNA)"/>
    <property type="evidence" value="ECO:0007669"/>
    <property type="project" value="InterPro"/>
</dbReference>
<evidence type="ECO:0000313" key="4">
    <source>
        <dbReference type="EMBL" id="RZC36716.1"/>
    </source>
</evidence>